<evidence type="ECO:0000256" key="9">
    <source>
        <dbReference type="ARBA" id="ARBA00023136"/>
    </source>
</evidence>
<feature type="compositionally biased region" description="Low complexity" evidence="12">
    <location>
        <begin position="31"/>
        <end position="51"/>
    </location>
</feature>
<dbReference type="VEuPathDB" id="FungiDB:AB675_7146"/>
<accession>A0A0N1P179</accession>
<evidence type="ECO:0000256" key="10">
    <source>
        <dbReference type="ARBA" id="ARBA00060204"/>
    </source>
</evidence>
<evidence type="ECO:0000256" key="6">
    <source>
        <dbReference type="ARBA" id="ARBA00022946"/>
    </source>
</evidence>
<dbReference type="STRING" id="1664694.A0A0N1P179"/>
<dbReference type="EMBL" id="LFJN01000005">
    <property type="protein sequence ID" value="KPI43252.1"/>
    <property type="molecule type" value="Genomic_DNA"/>
</dbReference>
<keyword evidence="4" id="KW-0812">Transmembrane</keyword>
<comment type="similarity">
    <text evidence="2 11">Belongs to the TIM21 family.</text>
</comment>
<dbReference type="PANTHER" id="PTHR13032">
    <property type="entry name" value="MITOCHONDRIAL IMPORT INNER MEMBRANE TRANSLOCASE SUBUNIT TIM21"/>
    <property type="match status" value="1"/>
</dbReference>
<comment type="caution">
    <text evidence="13">The sequence shown here is derived from an EMBL/GenBank/DDBJ whole genome shotgun (WGS) entry which is preliminary data.</text>
</comment>
<evidence type="ECO:0000256" key="4">
    <source>
        <dbReference type="ARBA" id="ARBA00022692"/>
    </source>
</evidence>
<keyword evidence="14" id="KW-1185">Reference proteome</keyword>
<evidence type="ECO:0000256" key="11">
    <source>
        <dbReference type="RuleBase" id="RU367142"/>
    </source>
</evidence>
<organism evidence="13 14">
    <name type="scientific">Cyphellophora attinorum</name>
    <dbReference type="NCBI Taxonomy" id="1664694"/>
    <lineage>
        <taxon>Eukaryota</taxon>
        <taxon>Fungi</taxon>
        <taxon>Dikarya</taxon>
        <taxon>Ascomycota</taxon>
        <taxon>Pezizomycotina</taxon>
        <taxon>Eurotiomycetes</taxon>
        <taxon>Chaetothyriomycetidae</taxon>
        <taxon>Chaetothyriales</taxon>
        <taxon>Cyphellophoraceae</taxon>
        <taxon>Cyphellophora</taxon>
    </lineage>
</organism>
<comment type="subcellular location">
    <subcellularLocation>
        <location evidence="1 11">Mitochondrion inner membrane</location>
        <topology evidence="1 11">Single-pass membrane protein</topology>
    </subcellularLocation>
</comment>
<evidence type="ECO:0000313" key="14">
    <source>
        <dbReference type="Proteomes" id="UP000038010"/>
    </source>
</evidence>
<dbReference type="PANTHER" id="PTHR13032:SF6">
    <property type="entry name" value="MITOCHONDRIAL IMPORT INNER MEMBRANE TRANSLOCASE SUBUNIT TIM21"/>
    <property type="match status" value="1"/>
</dbReference>
<evidence type="ECO:0000256" key="1">
    <source>
        <dbReference type="ARBA" id="ARBA00004434"/>
    </source>
</evidence>
<evidence type="ECO:0000256" key="2">
    <source>
        <dbReference type="ARBA" id="ARBA00010867"/>
    </source>
</evidence>
<reference evidence="13 14" key="1">
    <citation type="submission" date="2015-06" db="EMBL/GenBank/DDBJ databases">
        <title>Draft genome of the ant-associated black yeast Phialophora attae CBS 131958.</title>
        <authorList>
            <person name="Moreno L.F."/>
            <person name="Stielow B.J."/>
            <person name="de Hoog S."/>
            <person name="Vicente V.A."/>
            <person name="Weiss V.A."/>
            <person name="de Vries M."/>
            <person name="Cruz L.M."/>
            <person name="Souza E.M."/>
        </authorList>
    </citation>
    <scope>NUCLEOTIDE SEQUENCE [LARGE SCALE GENOMIC DNA]</scope>
    <source>
        <strain evidence="13 14">CBS 131958</strain>
    </source>
</reference>
<evidence type="ECO:0000256" key="12">
    <source>
        <dbReference type="SAM" id="MobiDB-lite"/>
    </source>
</evidence>
<comment type="function">
    <text evidence="10">Essential component of the TIM23 complex, a complex that mediates the translocation of transit peptide-containing proteins across the mitochondrial inner membrane. Required to keep the TOM and the TIM23 complexes in close contact. At some point, it is released from the TOM23 complex to allow protein translocation into the mitochondrial matrix.</text>
</comment>
<keyword evidence="7" id="KW-1133">Transmembrane helix</keyword>
<dbReference type="Proteomes" id="UP000038010">
    <property type="component" value="Unassembled WGS sequence"/>
</dbReference>
<evidence type="ECO:0000256" key="5">
    <source>
        <dbReference type="ARBA" id="ARBA00022792"/>
    </source>
</evidence>
<dbReference type="Pfam" id="PF08294">
    <property type="entry name" value="TIM21"/>
    <property type="match status" value="1"/>
</dbReference>
<keyword evidence="6" id="KW-0809">Transit peptide</keyword>
<evidence type="ECO:0000256" key="7">
    <source>
        <dbReference type="ARBA" id="ARBA00022989"/>
    </source>
</evidence>
<sequence length="238" mass="26092">MSIKAQAFQQACRARLTPPTAVCTRPNTRYASQTSTSSSSSSNPTFPSSASARRRAITVTSDDGRYHWSELSTGEKAARGTQQTFNAALVAAGVGGTCLVSYFLYQELFAADSKTVQFNHAVDRVKASQECRDLLGPSRKIVAFGEPTSSKWARARPLAYTTNVDRTGTMHFRMHFNVEGEKAGGVVVVHMTKPAGEDRLEYRLLSLSVPGHPTIYLENKDNEGIKARANKIMGVQWR</sequence>
<dbReference type="FunFam" id="3.10.450.320:FF:000002">
    <property type="entry name" value="Mitochondrial import inner membrane translocase subunit tim21"/>
    <property type="match status" value="1"/>
</dbReference>
<name>A0A0N1P179_9EURO</name>
<keyword evidence="5 11" id="KW-0999">Mitochondrion inner membrane</keyword>
<protein>
    <recommendedName>
        <fullName evidence="3 11">Mitochondrial import inner membrane translocase subunit Tim21</fullName>
    </recommendedName>
</protein>
<keyword evidence="8 11" id="KW-0496">Mitochondrion</keyword>
<dbReference type="OrthoDB" id="436405at2759"/>
<evidence type="ECO:0000256" key="3">
    <source>
        <dbReference type="ARBA" id="ARBA00020726"/>
    </source>
</evidence>
<keyword evidence="9" id="KW-0472">Membrane</keyword>
<dbReference type="AlphaFoldDB" id="A0A0N1P179"/>
<keyword evidence="11" id="KW-0653">Protein transport</keyword>
<keyword evidence="11" id="KW-0811">Translocation</keyword>
<dbReference type="GO" id="GO:0005744">
    <property type="term" value="C:TIM23 mitochondrial import inner membrane translocase complex"/>
    <property type="evidence" value="ECO:0007669"/>
    <property type="project" value="UniProtKB-UniRule"/>
</dbReference>
<feature type="region of interest" description="Disordered" evidence="12">
    <location>
        <begin position="23"/>
        <end position="54"/>
    </location>
</feature>
<dbReference type="GeneID" id="28739372"/>
<keyword evidence="11" id="KW-0813">Transport</keyword>
<gene>
    <name evidence="13" type="ORF">AB675_7146</name>
</gene>
<evidence type="ECO:0000256" key="8">
    <source>
        <dbReference type="ARBA" id="ARBA00023128"/>
    </source>
</evidence>
<dbReference type="RefSeq" id="XP_018003215.1">
    <property type="nucleotide sequence ID" value="XM_018147492.1"/>
</dbReference>
<comment type="subunit">
    <text evidence="11">Component of the TIM23 complex.</text>
</comment>
<dbReference type="GO" id="GO:0030150">
    <property type="term" value="P:protein import into mitochondrial matrix"/>
    <property type="evidence" value="ECO:0007669"/>
    <property type="project" value="UniProtKB-UniRule"/>
</dbReference>
<dbReference type="Gene3D" id="3.10.450.320">
    <property type="entry name" value="Mitochondrial import inner membrane translocase subunit Tim21"/>
    <property type="match status" value="1"/>
</dbReference>
<proteinExistence type="inferred from homology"/>
<dbReference type="InterPro" id="IPR038552">
    <property type="entry name" value="Tim21_IMS_sf"/>
</dbReference>
<evidence type="ECO:0000313" key="13">
    <source>
        <dbReference type="EMBL" id="KPI43252.1"/>
    </source>
</evidence>
<dbReference type="InterPro" id="IPR013261">
    <property type="entry name" value="Tim21"/>
</dbReference>